<evidence type="ECO:0000313" key="2">
    <source>
        <dbReference type="EMBL" id="CAI6333877.1"/>
    </source>
</evidence>
<organism evidence="2 3">
    <name type="scientific">Periconia digitata</name>
    <dbReference type="NCBI Taxonomy" id="1303443"/>
    <lineage>
        <taxon>Eukaryota</taxon>
        <taxon>Fungi</taxon>
        <taxon>Dikarya</taxon>
        <taxon>Ascomycota</taxon>
        <taxon>Pezizomycotina</taxon>
        <taxon>Dothideomycetes</taxon>
        <taxon>Pleosporomycetidae</taxon>
        <taxon>Pleosporales</taxon>
        <taxon>Massarineae</taxon>
        <taxon>Periconiaceae</taxon>
        <taxon>Periconia</taxon>
    </lineage>
</organism>
<protein>
    <submittedName>
        <fullName evidence="2">Uncharacterized protein</fullName>
    </submittedName>
</protein>
<sequence>MVTATTVQQSDLYKKRREKDCRDNMTSPSHSYAHLLLKEKRLHDLGLRLPHLLQARKNWKKREREREKLGRKVYRAAMKFRPPRPNHPPKFMNPSQSQYRHLRMRPKGRAGKLWNANCFDVFIMGWDYAHSIAYGDDLGIRVLV</sequence>
<feature type="compositionally biased region" description="Polar residues" evidence="1">
    <location>
        <begin position="1"/>
        <end position="11"/>
    </location>
</feature>
<keyword evidence="3" id="KW-1185">Reference proteome</keyword>
<name>A0A9W4XUZ3_9PLEO</name>
<accession>A0A9W4XUZ3</accession>
<dbReference type="Proteomes" id="UP001152607">
    <property type="component" value="Unassembled WGS sequence"/>
</dbReference>
<dbReference type="AlphaFoldDB" id="A0A9W4XUZ3"/>
<feature type="region of interest" description="Disordered" evidence="1">
    <location>
        <begin position="64"/>
        <end position="98"/>
    </location>
</feature>
<evidence type="ECO:0000313" key="3">
    <source>
        <dbReference type="Proteomes" id="UP001152607"/>
    </source>
</evidence>
<evidence type="ECO:0000256" key="1">
    <source>
        <dbReference type="SAM" id="MobiDB-lite"/>
    </source>
</evidence>
<proteinExistence type="predicted"/>
<dbReference type="EMBL" id="CAOQHR010000004">
    <property type="protein sequence ID" value="CAI6333877.1"/>
    <property type="molecule type" value="Genomic_DNA"/>
</dbReference>
<gene>
    <name evidence="2" type="ORF">PDIGIT_LOCUS6929</name>
</gene>
<reference evidence="2" key="1">
    <citation type="submission" date="2023-01" db="EMBL/GenBank/DDBJ databases">
        <authorList>
            <person name="Van Ghelder C."/>
            <person name="Rancurel C."/>
        </authorList>
    </citation>
    <scope>NUCLEOTIDE SEQUENCE</scope>
    <source>
        <strain evidence="2">CNCM I-4278</strain>
    </source>
</reference>
<comment type="caution">
    <text evidence="2">The sequence shown here is derived from an EMBL/GenBank/DDBJ whole genome shotgun (WGS) entry which is preliminary data.</text>
</comment>
<feature type="region of interest" description="Disordered" evidence="1">
    <location>
        <begin position="1"/>
        <end position="26"/>
    </location>
</feature>